<dbReference type="SMART" id="SM00355">
    <property type="entry name" value="ZnF_C2H2"/>
    <property type="match status" value="1"/>
</dbReference>
<dbReference type="FunFam" id="3.30.160.60:FF:000213">
    <property type="entry name" value="Zinc finger protein 624"/>
    <property type="match status" value="1"/>
</dbReference>
<proteinExistence type="predicted"/>
<evidence type="ECO:0008006" key="15">
    <source>
        <dbReference type="Google" id="ProtNLM"/>
    </source>
</evidence>
<keyword evidence="2" id="KW-0479">Metal-binding</keyword>
<protein>
    <recommendedName>
        <fullName evidence="15">C2H2-type domain-containing protein</fullName>
    </recommendedName>
</protein>
<dbReference type="GO" id="GO:0005634">
    <property type="term" value="C:nucleus"/>
    <property type="evidence" value="ECO:0007669"/>
    <property type="project" value="UniProtKB-SubCell"/>
</dbReference>
<dbReference type="InterPro" id="IPR050169">
    <property type="entry name" value="Krueppel_C2H2_ZnF"/>
</dbReference>
<dbReference type="InterPro" id="IPR001909">
    <property type="entry name" value="KRAB"/>
</dbReference>
<feature type="domain" description="C2H2-type" evidence="11">
    <location>
        <begin position="167"/>
        <end position="194"/>
    </location>
</feature>
<dbReference type="GO" id="GO:0006355">
    <property type="term" value="P:regulation of DNA-templated transcription"/>
    <property type="evidence" value="ECO:0007669"/>
    <property type="project" value="InterPro"/>
</dbReference>
<evidence type="ECO:0000256" key="5">
    <source>
        <dbReference type="ARBA" id="ARBA00022833"/>
    </source>
</evidence>
<keyword evidence="8" id="KW-0804">Transcription</keyword>
<dbReference type="Gene3D" id="3.30.160.60">
    <property type="entry name" value="Classic Zinc Finger"/>
    <property type="match status" value="2"/>
</dbReference>
<dbReference type="CDD" id="cd07765">
    <property type="entry name" value="KRAB_A-box"/>
    <property type="match status" value="1"/>
</dbReference>
<dbReference type="SMART" id="SM00349">
    <property type="entry name" value="KRAB"/>
    <property type="match status" value="1"/>
</dbReference>
<evidence type="ECO:0000256" key="7">
    <source>
        <dbReference type="ARBA" id="ARBA00023125"/>
    </source>
</evidence>
<evidence type="ECO:0000313" key="14">
    <source>
        <dbReference type="Proteomes" id="UP000694892"/>
    </source>
</evidence>
<evidence type="ECO:0000256" key="4">
    <source>
        <dbReference type="ARBA" id="ARBA00022771"/>
    </source>
</evidence>
<dbReference type="InterPro" id="IPR036236">
    <property type="entry name" value="Znf_C2H2_sf"/>
</dbReference>
<evidence type="ECO:0000256" key="6">
    <source>
        <dbReference type="ARBA" id="ARBA00023015"/>
    </source>
</evidence>
<evidence type="ECO:0000256" key="9">
    <source>
        <dbReference type="ARBA" id="ARBA00023242"/>
    </source>
</evidence>
<dbReference type="InterPro" id="IPR036051">
    <property type="entry name" value="KRAB_dom_sf"/>
</dbReference>
<dbReference type="GO" id="GO:0003677">
    <property type="term" value="F:DNA binding"/>
    <property type="evidence" value="ECO:0007669"/>
    <property type="project" value="UniProtKB-KW"/>
</dbReference>
<dbReference type="SUPFAM" id="SSF57667">
    <property type="entry name" value="beta-beta-alpha zinc fingers"/>
    <property type="match status" value="1"/>
</dbReference>
<keyword evidence="7" id="KW-0238">DNA-binding</keyword>
<dbReference type="PANTHER" id="PTHR23232">
    <property type="entry name" value="KRAB DOMAIN C2H2 ZINC FINGER"/>
    <property type="match status" value="1"/>
</dbReference>
<feature type="domain" description="KRAB" evidence="12">
    <location>
        <begin position="10"/>
        <end position="81"/>
    </location>
</feature>
<evidence type="ECO:0000259" key="12">
    <source>
        <dbReference type="PROSITE" id="PS50805"/>
    </source>
</evidence>
<evidence type="ECO:0000256" key="10">
    <source>
        <dbReference type="PROSITE-ProRule" id="PRU00042"/>
    </source>
</evidence>
<evidence type="ECO:0000259" key="11">
    <source>
        <dbReference type="PROSITE" id="PS50157"/>
    </source>
</evidence>
<dbReference type="Pfam" id="PF01352">
    <property type="entry name" value="KRAB"/>
    <property type="match status" value="1"/>
</dbReference>
<dbReference type="Proteomes" id="UP000694892">
    <property type="component" value="Chromosome 7L"/>
</dbReference>
<dbReference type="SUPFAM" id="SSF109640">
    <property type="entry name" value="KRAB domain (Kruppel-associated box)"/>
    <property type="match status" value="1"/>
</dbReference>
<organism evidence="13 14">
    <name type="scientific">Xenopus laevis</name>
    <name type="common">African clawed frog</name>
    <dbReference type="NCBI Taxonomy" id="8355"/>
    <lineage>
        <taxon>Eukaryota</taxon>
        <taxon>Metazoa</taxon>
        <taxon>Chordata</taxon>
        <taxon>Craniata</taxon>
        <taxon>Vertebrata</taxon>
        <taxon>Euteleostomi</taxon>
        <taxon>Amphibia</taxon>
        <taxon>Batrachia</taxon>
        <taxon>Anura</taxon>
        <taxon>Pipoidea</taxon>
        <taxon>Pipidae</taxon>
        <taxon>Xenopodinae</taxon>
        <taxon>Xenopus</taxon>
        <taxon>Xenopus</taxon>
    </lineage>
</organism>
<dbReference type="PANTHER" id="PTHR23232:SF152">
    <property type="entry name" value="ZINC FINGER PROTEIN 182"/>
    <property type="match status" value="1"/>
</dbReference>
<gene>
    <name evidence="13" type="ORF">XELAEV_18035673mg</name>
</gene>
<keyword evidence="6" id="KW-0805">Transcription regulation</keyword>
<evidence type="ECO:0000256" key="3">
    <source>
        <dbReference type="ARBA" id="ARBA00022737"/>
    </source>
</evidence>
<keyword evidence="9" id="KW-0539">Nucleus</keyword>
<evidence type="ECO:0000256" key="8">
    <source>
        <dbReference type="ARBA" id="ARBA00023163"/>
    </source>
</evidence>
<name>A0A974CFX4_XENLA</name>
<comment type="subcellular location">
    <subcellularLocation>
        <location evidence="1">Nucleus</location>
    </subcellularLocation>
</comment>
<dbReference type="EMBL" id="CM004478">
    <property type="protein sequence ID" value="OCT72689.1"/>
    <property type="molecule type" value="Genomic_DNA"/>
</dbReference>
<dbReference type="Gene3D" id="6.10.140.140">
    <property type="match status" value="1"/>
</dbReference>
<evidence type="ECO:0000256" key="1">
    <source>
        <dbReference type="ARBA" id="ARBA00004123"/>
    </source>
</evidence>
<evidence type="ECO:0000256" key="2">
    <source>
        <dbReference type="ARBA" id="ARBA00022723"/>
    </source>
</evidence>
<dbReference type="PROSITE" id="PS50157">
    <property type="entry name" value="ZINC_FINGER_C2H2_2"/>
    <property type="match status" value="1"/>
</dbReference>
<reference evidence="14" key="1">
    <citation type="journal article" date="2016" name="Nature">
        <title>Genome evolution in the allotetraploid frog Xenopus laevis.</title>
        <authorList>
            <person name="Session A.M."/>
            <person name="Uno Y."/>
            <person name="Kwon T."/>
            <person name="Chapman J.A."/>
            <person name="Toyoda A."/>
            <person name="Takahashi S."/>
            <person name="Fukui A."/>
            <person name="Hikosaka A."/>
            <person name="Suzuki A."/>
            <person name="Kondo M."/>
            <person name="van Heeringen S.J."/>
            <person name="Quigley I."/>
            <person name="Heinz S."/>
            <person name="Ogino H."/>
            <person name="Ochi H."/>
            <person name="Hellsten U."/>
            <person name="Lyons J.B."/>
            <person name="Simakov O."/>
            <person name="Putnam N."/>
            <person name="Stites J."/>
            <person name="Kuroki Y."/>
            <person name="Tanaka T."/>
            <person name="Michiue T."/>
            <person name="Watanabe M."/>
            <person name="Bogdanovic O."/>
            <person name="Lister R."/>
            <person name="Georgiou G."/>
            <person name="Paranjpe S.S."/>
            <person name="van Kruijsbergen I."/>
            <person name="Shu S."/>
            <person name="Carlson J."/>
            <person name="Kinoshita T."/>
            <person name="Ohta Y."/>
            <person name="Mawaribuchi S."/>
            <person name="Jenkins J."/>
            <person name="Grimwood J."/>
            <person name="Schmutz J."/>
            <person name="Mitros T."/>
            <person name="Mozaffari S.V."/>
            <person name="Suzuki Y."/>
            <person name="Haramoto Y."/>
            <person name="Yamamoto T.S."/>
            <person name="Takagi C."/>
            <person name="Heald R."/>
            <person name="Miller K."/>
            <person name="Haudenschild C."/>
            <person name="Kitzman J."/>
            <person name="Nakayama T."/>
            <person name="Izutsu Y."/>
            <person name="Robert J."/>
            <person name="Fortriede J."/>
            <person name="Burns K."/>
            <person name="Lotay V."/>
            <person name="Karimi K."/>
            <person name="Yasuoka Y."/>
            <person name="Dichmann D.S."/>
            <person name="Flajnik M.F."/>
            <person name="Houston D.W."/>
            <person name="Shendure J."/>
            <person name="DuPasquier L."/>
            <person name="Vize P.D."/>
            <person name="Zorn A.M."/>
            <person name="Ito M."/>
            <person name="Marcotte E.M."/>
            <person name="Wallingford J.B."/>
            <person name="Ito Y."/>
            <person name="Asashima M."/>
            <person name="Ueno N."/>
            <person name="Matsuda Y."/>
            <person name="Veenstra G.J."/>
            <person name="Fujiyama A."/>
            <person name="Harland R.M."/>
            <person name="Taira M."/>
            <person name="Rokhsar D.S."/>
        </authorList>
    </citation>
    <scope>NUCLEOTIDE SEQUENCE [LARGE SCALE GENOMIC DNA]</scope>
    <source>
        <strain evidence="14">J</strain>
    </source>
</reference>
<dbReference type="InterPro" id="IPR013087">
    <property type="entry name" value="Znf_C2H2_type"/>
</dbReference>
<dbReference type="PROSITE" id="PS50805">
    <property type="entry name" value="KRAB"/>
    <property type="match status" value="1"/>
</dbReference>
<dbReference type="AlphaFoldDB" id="A0A974CFX4"/>
<accession>A0A974CFX4</accession>
<keyword evidence="4 10" id="KW-0863">Zinc-finger</keyword>
<evidence type="ECO:0000313" key="13">
    <source>
        <dbReference type="EMBL" id="OCT72689.1"/>
    </source>
</evidence>
<sequence length="204" mass="23289">MTEITMQTFVTFDDVAAYFSEDDWQCLEEWQKELYQNAVQEIHGDLLAMGYTISNPDVLVRIQNVGTSDFSENQDSTLSKNCCNFTHDVFDLHTYIILRVKQQAHTLSDQLPLQEQSCRKSTLGDGATGGNMEDDNDDEQLPEKVKEDIFEKNKPKSKISVPKERLYICSLCGKRFGGNSLLVRHMRIHTGEKPFACNHCDKSL</sequence>
<dbReference type="OMA" id="RRHGCYV"/>
<dbReference type="PROSITE" id="PS00028">
    <property type="entry name" value="ZINC_FINGER_C2H2_1"/>
    <property type="match status" value="1"/>
</dbReference>
<dbReference type="GO" id="GO:0008270">
    <property type="term" value="F:zinc ion binding"/>
    <property type="evidence" value="ECO:0007669"/>
    <property type="project" value="UniProtKB-KW"/>
</dbReference>
<keyword evidence="3" id="KW-0677">Repeat</keyword>
<keyword evidence="5" id="KW-0862">Zinc</keyword>
<dbReference type="Pfam" id="PF00096">
    <property type="entry name" value="zf-C2H2"/>
    <property type="match status" value="1"/>
</dbReference>